<sequence length="79" mass="8851">MDAFEKATFKARYDILKDYKDGLLNEALIDEEIEMYEEDYPDEARRSSAVPSSAPTKAGPSDVEPPVQVNPSEDPEAQE</sequence>
<reference evidence="2" key="1">
    <citation type="submission" date="2023-07" db="EMBL/GenBank/DDBJ databases">
        <title>draft genome sequence of fig (Ficus carica).</title>
        <authorList>
            <person name="Takahashi T."/>
            <person name="Nishimura K."/>
        </authorList>
    </citation>
    <scope>NUCLEOTIDE SEQUENCE</scope>
</reference>
<proteinExistence type="predicted"/>
<protein>
    <submittedName>
        <fullName evidence="2">Uncharacterized protein</fullName>
    </submittedName>
</protein>
<keyword evidence="3" id="KW-1185">Reference proteome</keyword>
<evidence type="ECO:0000313" key="2">
    <source>
        <dbReference type="EMBL" id="GMN19694.1"/>
    </source>
</evidence>
<name>A0AA87YP56_FICCA</name>
<feature type="region of interest" description="Disordered" evidence="1">
    <location>
        <begin position="39"/>
        <end position="79"/>
    </location>
</feature>
<dbReference type="EMBL" id="BTGU01002534">
    <property type="protein sequence ID" value="GMN19694.1"/>
    <property type="molecule type" value="Genomic_DNA"/>
</dbReference>
<evidence type="ECO:0000256" key="1">
    <source>
        <dbReference type="SAM" id="MobiDB-lite"/>
    </source>
</evidence>
<comment type="caution">
    <text evidence="2">The sequence shown here is derived from an EMBL/GenBank/DDBJ whole genome shotgun (WGS) entry which is preliminary data.</text>
</comment>
<gene>
    <name evidence="2" type="ORF">TIFTF001_042914</name>
</gene>
<dbReference type="AlphaFoldDB" id="A0AA87YP56"/>
<accession>A0AA87YP56</accession>
<dbReference type="Proteomes" id="UP001187192">
    <property type="component" value="Unassembled WGS sequence"/>
</dbReference>
<evidence type="ECO:0000313" key="3">
    <source>
        <dbReference type="Proteomes" id="UP001187192"/>
    </source>
</evidence>
<organism evidence="2 3">
    <name type="scientific">Ficus carica</name>
    <name type="common">Common fig</name>
    <dbReference type="NCBI Taxonomy" id="3494"/>
    <lineage>
        <taxon>Eukaryota</taxon>
        <taxon>Viridiplantae</taxon>
        <taxon>Streptophyta</taxon>
        <taxon>Embryophyta</taxon>
        <taxon>Tracheophyta</taxon>
        <taxon>Spermatophyta</taxon>
        <taxon>Magnoliopsida</taxon>
        <taxon>eudicotyledons</taxon>
        <taxon>Gunneridae</taxon>
        <taxon>Pentapetalae</taxon>
        <taxon>rosids</taxon>
        <taxon>fabids</taxon>
        <taxon>Rosales</taxon>
        <taxon>Moraceae</taxon>
        <taxon>Ficeae</taxon>
        <taxon>Ficus</taxon>
    </lineage>
</organism>